<evidence type="ECO:0000256" key="1">
    <source>
        <dbReference type="ARBA" id="ARBA00022448"/>
    </source>
</evidence>
<keyword evidence="4 7" id="KW-0067">ATP-binding</keyword>
<dbReference type="AlphaFoldDB" id="A0A930LPZ2"/>
<dbReference type="InterPro" id="IPR003593">
    <property type="entry name" value="AAA+_ATPase"/>
</dbReference>
<dbReference type="InterPro" id="IPR047641">
    <property type="entry name" value="ABC_transpr_MalK/UgpC-like"/>
</dbReference>
<dbReference type="GO" id="GO:0015408">
    <property type="term" value="F:ABC-type ferric iron transporter activity"/>
    <property type="evidence" value="ECO:0007669"/>
    <property type="project" value="InterPro"/>
</dbReference>
<dbReference type="Gene3D" id="3.40.50.300">
    <property type="entry name" value="P-loop containing nucleotide triphosphate hydrolases"/>
    <property type="match status" value="1"/>
</dbReference>
<proteinExistence type="predicted"/>
<reference evidence="7" key="1">
    <citation type="submission" date="2020-04" db="EMBL/GenBank/DDBJ databases">
        <title>Deep metagenomics examines the oral microbiome during advanced dental caries in children, revealing novel taxa and co-occurrences with host molecules.</title>
        <authorList>
            <person name="Baker J.L."/>
            <person name="Morton J.T."/>
            <person name="Dinis M."/>
            <person name="Alvarez R."/>
            <person name="Tran N.C."/>
            <person name="Knight R."/>
            <person name="Edlund A."/>
        </authorList>
    </citation>
    <scope>NUCLEOTIDE SEQUENCE</scope>
    <source>
        <strain evidence="7">JCVI_47_bin.3</strain>
    </source>
</reference>
<evidence type="ECO:0000313" key="8">
    <source>
        <dbReference type="Proteomes" id="UP000785653"/>
    </source>
</evidence>
<dbReference type="GO" id="GO:0016887">
    <property type="term" value="F:ATP hydrolysis activity"/>
    <property type="evidence" value="ECO:0007669"/>
    <property type="project" value="InterPro"/>
</dbReference>
<evidence type="ECO:0000256" key="3">
    <source>
        <dbReference type="ARBA" id="ARBA00022741"/>
    </source>
</evidence>
<keyword evidence="2" id="KW-1003">Cell membrane</keyword>
<dbReference type="CDD" id="cd03259">
    <property type="entry name" value="ABC_Carb_Solutes_like"/>
    <property type="match status" value="1"/>
</dbReference>
<dbReference type="PROSITE" id="PS00211">
    <property type="entry name" value="ABC_TRANSPORTER_1"/>
    <property type="match status" value="1"/>
</dbReference>
<feature type="domain" description="ABC transporter" evidence="6">
    <location>
        <begin position="26"/>
        <end position="252"/>
    </location>
</feature>
<dbReference type="InterPro" id="IPR027417">
    <property type="entry name" value="P-loop_NTPase"/>
</dbReference>
<dbReference type="EMBL" id="JABZXS010000030">
    <property type="protein sequence ID" value="MBF1673261.1"/>
    <property type="molecule type" value="Genomic_DNA"/>
</dbReference>
<dbReference type="PANTHER" id="PTHR43875:SF1">
    <property type="entry name" value="OSMOPROTECTIVE COMPOUNDS UPTAKE ATP-BINDING PROTEIN GGTA"/>
    <property type="match status" value="1"/>
</dbReference>
<keyword evidence="3" id="KW-0547">Nucleotide-binding</keyword>
<keyword evidence="1" id="KW-0813">Transport</keyword>
<organism evidence="7 8">
    <name type="scientific">Rothia mucilaginosa</name>
    <dbReference type="NCBI Taxonomy" id="43675"/>
    <lineage>
        <taxon>Bacteria</taxon>
        <taxon>Bacillati</taxon>
        <taxon>Actinomycetota</taxon>
        <taxon>Actinomycetes</taxon>
        <taxon>Micrococcales</taxon>
        <taxon>Micrococcaceae</taxon>
        <taxon>Rothia</taxon>
    </lineage>
</organism>
<evidence type="ECO:0000313" key="7">
    <source>
        <dbReference type="EMBL" id="MBF1673261.1"/>
    </source>
</evidence>
<dbReference type="Proteomes" id="UP000785653">
    <property type="component" value="Unassembled WGS sequence"/>
</dbReference>
<dbReference type="InterPro" id="IPR003439">
    <property type="entry name" value="ABC_transporter-like_ATP-bd"/>
</dbReference>
<evidence type="ECO:0000256" key="4">
    <source>
        <dbReference type="ARBA" id="ARBA00022840"/>
    </source>
</evidence>
<dbReference type="InterPro" id="IPR015853">
    <property type="entry name" value="ABC_transpr_FbpC"/>
</dbReference>
<evidence type="ECO:0000259" key="6">
    <source>
        <dbReference type="PROSITE" id="PS50893"/>
    </source>
</evidence>
<protein>
    <submittedName>
        <fullName evidence="7">ABC transporter ATP-binding protein</fullName>
    </submittedName>
</protein>
<dbReference type="PANTHER" id="PTHR43875">
    <property type="entry name" value="MALTODEXTRIN IMPORT ATP-BINDING PROTEIN MSMX"/>
    <property type="match status" value="1"/>
</dbReference>
<dbReference type="InterPro" id="IPR017871">
    <property type="entry name" value="ABC_transporter-like_CS"/>
</dbReference>
<evidence type="ECO:0000256" key="2">
    <source>
        <dbReference type="ARBA" id="ARBA00022475"/>
    </source>
</evidence>
<dbReference type="SMART" id="SM00382">
    <property type="entry name" value="AAA"/>
    <property type="match status" value="1"/>
</dbReference>
<name>A0A930LPZ2_9MICC</name>
<accession>A0A930LPZ2</accession>
<dbReference type="Pfam" id="PF00005">
    <property type="entry name" value="ABC_tran"/>
    <property type="match status" value="1"/>
</dbReference>
<evidence type="ECO:0000256" key="5">
    <source>
        <dbReference type="ARBA" id="ARBA00023136"/>
    </source>
</evidence>
<keyword evidence="5" id="KW-0472">Membrane</keyword>
<dbReference type="SUPFAM" id="SSF52540">
    <property type="entry name" value="P-loop containing nucleoside triphosphate hydrolases"/>
    <property type="match status" value="1"/>
</dbReference>
<gene>
    <name evidence="7" type="ORF">HXO65_03530</name>
</gene>
<dbReference type="GO" id="GO:0005524">
    <property type="term" value="F:ATP binding"/>
    <property type="evidence" value="ECO:0007669"/>
    <property type="project" value="UniProtKB-KW"/>
</dbReference>
<comment type="caution">
    <text evidence="7">The sequence shown here is derived from an EMBL/GenBank/DDBJ whole genome shotgun (WGS) entry which is preliminary data.</text>
</comment>
<dbReference type="GO" id="GO:0055052">
    <property type="term" value="C:ATP-binding cassette (ABC) transporter complex, substrate-binding subunit-containing"/>
    <property type="evidence" value="ECO:0007669"/>
    <property type="project" value="TreeGrafter"/>
</dbReference>
<sequence length="396" mass="42611">MTSVPSRRSSSAAPGAVASEESFDGLRIRGISKTFGANTAVLREIDLDVRPGEMISLVGSSGTGKSTLLRIIAGLEDPTTGRVTYGGQPLERGSVGMVFQRPILYPHLSVKDNILFPTRLHAFSGEVDMDYYRELLAALKLEGLENRKPSQLSGGQAQRVGIARALIRRAPVVLFDEPLASVDEEMSASIRADIVRLHERYGFTGLYVTHDQNEALMLGHRVAVMDSGYLVQVDTPGRLLDYPHTLQVAKLLSAPALNLLDIEPEDSLPADCRLAIRASSFYELGGGEAEQSHGVLSAQVLGQRHLVGGMLYRAALNETATLPVASEQLGADGHPVESSNVENAEYSVRVPAGQELEFFVSDAEGISYAIGSDVQLGVAPQRCFLFSGGKRFYLGG</sequence>
<dbReference type="PROSITE" id="PS50893">
    <property type="entry name" value="ABC_TRANSPORTER_2"/>
    <property type="match status" value="1"/>
</dbReference>